<organism evidence="1 2">
    <name type="scientific">Sphingorhabdus buctiana</name>
    <dbReference type="NCBI Taxonomy" id="1508805"/>
    <lineage>
        <taxon>Bacteria</taxon>
        <taxon>Pseudomonadati</taxon>
        <taxon>Pseudomonadota</taxon>
        <taxon>Alphaproteobacteria</taxon>
        <taxon>Sphingomonadales</taxon>
        <taxon>Sphingomonadaceae</taxon>
        <taxon>Sphingorhabdus</taxon>
    </lineage>
</organism>
<gene>
    <name evidence="1" type="ORF">ACFSAG_02560</name>
</gene>
<reference evidence="2" key="1">
    <citation type="journal article" date="2019" name="Int. J. Syst. Evol. Microbiol.">
        <title>The Global Catalogue of Microorganisms (GCM) 10K type strain sequencing project: providing services to taxonomists for standard genome sequencing and annotation.</title>
        <authorList>
            <consortium name="The Broad Institute Genomics Platform"/>
            <consortium name="The Broad Institute Genome Sequencing Center for Infectious Disease"/>
            <person name="Wu L."/>
            <person name="Ma J."/>
        </authorList>
    </citation>
    <scope>NUCLEOTIDE SEQUENCE [LARGE SCALE GENOMIC DNA]</scope>
    <source>
        <strain evidence="2">CGMCC 1.12449</strain>
    </source>
</reference>
<proteinExistence type="predicted"/>
<dbReference type="RefSeq" id="WP_381511109.1">
    <property type="nucleotide sequence ID" value="NZ_JBHUEL010000002.1"/>
</dbReference>
<name>A0ABW4M9U3_9SPHN</name>
<dbReference type="EMBL" id="JBHUEL010000002">
    <property type="protein sequence ID" value="MFD1765722.1"/>
    <property type="molecule type" value="Genomic_DNA"/>
</dbReference>
<evidence type="ECO:0000313" key="2">
    <source>
        <dbReference type="Proteomes" id="UP001597215"/>
    </source>
</evidence>
<protein>
    <submittedName>
        <fullName evidence="1">Uncharacterized protein</fullName>
    </submittedName>
</protein>
<comment type="caution">
    <text evidence="1">The sequence shown here is derived from an EMBL/GenBank/DDBJ whole genome shotgun (WGS) entry which is preliminary data.</text>
</comment>
<dbReference type="Proteomes" id="UP001597215">
    <property type="component" value="Unassembled WGS sequence"/>
</dbReference>
<keyword evidence="2" id="KW-1185">Reference proteome</keyword>
<sequence length="152" mass="16334">MSLTATLIAQSIVTAAAPNADALPGTAWNCSYNDAEGNAFYLEGDFPEAPKGWDPNTGLPTKIAGNGKELFLGDKEVNAFESREDIRTYAVSFLHGDGSRYNLIFDFVKDSHGLSTVTHYVPSADGRGKLHAYATGYCNSNFHALGKGKIIK</sequence>
<evidence type="ECO:0000313" key="1">
    <source>
        <dbReference type="EMBL" id="MFD1765722.1"/>
    </source>
</evidence>
<accession>A0ABW4M9U3</accession>